<reference evidence="2 3" key="1">
    <citation type="journal article" date="2012" name="BMC Genomics">
        <title>Comparative genomics of the classical Bordetella subspecies: the evolution and exchange of virulence-associated diversity amongst closely related pathogens.</title>
        <authorList>
            <person name="Park J."/>
            <person name="Zhang Y."/>
            <person name="Buboltz A.M."/>
            <person name="Zhang X."/>
            <person name="Schuster S.C."/>
            <person name="Ahuja U."/>
            <person name="Liu M."/>
            <person name="Miller J.F."/>
            <person name="Sebaihia M."/>
            <person name="Bentley S.D."/>
            <person name="Parkhill J."/>
            <person name="Harvill E.T."/>
        </authorList>
    </citation>
    <scope>NUCLEOTIDE SEQUENCE [LARGE SCALE GENOMIC DNA]</scope>
    <source>
        <strain evidence="2 3">253</strain>
    </source>
</reference>
<evidence type="ECO:0000313" key="2">
    <source>
        <dbReference type="EMBL" id="CCJ54731.1"/>
    </source>
</evidence>
<evidence type="ECO:0000313" key="3">
    <source>
        <dbReference type="Proteomes" id="UP000007564"/>
    </source>
</evidence>
<accession>A0A0C6P4N0</accession>
<dbReference type="PANTHER" id="PTHR42928">
    <property type="entry name" value="TRICARBOXYLATE-BINDING PROTEIN"/>
    <property type="match status" value="1"/>
</dbReference>
<sequence>MFTRRHFLKTWAALPVALQSQHVLARQLSDKPIRLLVAASSGTTVDTVARFLAPPLAGLVGAPVVVENRPGAGGALGSAAVAKAPADGHTLLMTGITHFSALYSGEAAATYDPVRDFKGVARACSAALALVVPANSPYRTFGDLLAAMKANPEGIDYGSGGVGSTSHLCTAIMNDLTGTRARHIPYKGNTQAVTDTAAGIVAFTCQGAAGVLPLIQAGRLRALLVTSPRRWDALPDVPTGVESGIPGFEVSSWMAAFAPAQTPDPIVVQLSDAIARIVRSSEFKDFCANQSMYVDLMEYREFQASIPAEDKRWQRVAELIKRS</sequence>
<dbReference type="PANTHER" id="PTHR42928:SF5">
    <property type="entry name" value="BLR1237 PROTEIN"/>
    <property type="match status" value="1"/>
</dbReference>
<protein>
    <submittedName>
        <fullName evidence="2">Putative exported protein</fullName>
    </submittedName>
</protein>
<dbReference type="OrthoDB" id="8957747at2"/>
<dbReference type="KEGG" id="bbh:BN112_2814"/>
<dbReference type="GeneID" id="93202369"/>
<dbReference type="EMBL" id="HE965806">
    <property type="protein sequence ID" value="CCJ54731.1"/>
    <property type="molecule type" value="Genomic_DNA"/>
</dbReference>
<dbReference type="InterPro" id="IPR042100">
    <property type="entry name" value="Bug_dom1"/>
</dbReference>
<dbReference type="Pfam" id="PF03401">
    <property type="entry name" value="TctC"/>
    <property type="match status" value="1"/>
</dbReference>
<dbReference type="SUPFAM" id="SSF53850">
    <property type="entry name" value="Periplasmic binding protein-like II"/>
    <property type="match status" value="1"/>
</dbReference>
<name>A0A0C6P4N0_BORBO</name>
<dbReference type="Gene3D" id="3.40.190.10">
    <property type="entry name" value="Periplasmic binding protein-like II"/>
    <property type="match status" value="1"/>
</dbReference>
<dbReference type="HOGENOM" id="CLU_045683_0_2_4"/>
<dbReference type="Proteomes" id="UP000007564">
    <property type="component" value="Chromosome"/>
</dbReference>
<gene>
    <name evidence="2" type="ORF">BN112_2814</name>
</gene>
<dbReference type="Gene3D" id="3.40.190.150">
    <property type="entry name" value="Bordetella uptake gene, domain 1"/>
    <property type="match status" value="1"/>
</dbReference>
<organism evidence="2 3">
    <name type="scientific">Bordetella bronchiseptica 253</name>
    <dbReference type="NCBI Taxonomy" id="568707"/>
    <lineage>
        <taxon>Bacteria</taxon>
        <taxon>Pseudomonadati</taxon>
        <taxon>Pseudomonadota</taxon>
        <taxon>Betaproteobacteria</taxon>
        <taxon>Burkholderiales</taxon>
        <taxon>Alcaligenaceae</taxon>
        <taxon>Bordetella</taxon>
    </lineage>
</organism>
<proteinExistence type="inferred from homology"/>
<comment type="similarity">
    <text evidence="1">Belongs to the UPF0065 (bug) family.</text>
</comment>
<dbReference type="CDD" id="cd07012">
    <property type="entry name" value="PBP2_Bug_TTT"/>
    <property type="match status" value="1"/>
</dbReference>
<dbReference type="AlphaFoldDB" id="A0A0C6P4N0"/>
<dbReference type="RefSeq" id="WP_003808004.1">
    <property type="nucleotide sequence ID" value="NC_019382.1"/>
</dbReference>
<dbReference type="InterPro" id="IPR005064">
    <property type="entry name" value="BUG"/>
</dbReference>
<evidence type="ECO:0000256" key="1">
    <source>
        <dbReference type="ARBA" id="ARBA00006987"/>
    </source>
</evidence>
<dbReference type="PIRSF" id="PIRSF017082">
    <property type="entry name" value="YflP"/>
    <property type="match status" value="1"/>
</dbReference>